<name>A0A558QWW6_9SPHN</name>
<comment type="caution">
    <text evidence="3">The sequence shown here is derived from an EMBL/GenBank/DDBJ whole genome shotgun (WGS) entry which is preliminary data.</text>
</comment>
<gene>
    <name evidence="3" type="ORF">FOY91_16555</name>
</gene>
<keyword evidence="4" id="KW-1185">Reference proteome</keyword>
<dbReference type="EMBL" id="VNIM01000084">
    <property type="protein sequence ID" value="TVV71572.1"/>
    <property type="molecule type" value="Genomic_DNA"/>
</dbReference>
<proteinExistence type="predicted"/>
<accession>A0A558QWW6</accession>
<evidence type="ECO:0000259" key="2">
    <source>
        <dbReference type="Pfam" id="PF07811"/>
    </source>
</evidence>
<evidence type="ECO:0000313" key="3">
    <source>
        <dbReference type="EMBL" id="TVV71572.1"/>
    </source>
</evidence>
<keyword evidence="1" id="KW-1133">Transmembrane helix</keyword>
<dbReference type="Pfam" id="PF07811">
    <property type="entry name" value="TadE"/>
    <property type="match status" value="1"/>
</dbReference>
<evidence type="ECO:0000256" key="1">
    <source>
        <dbReference type="SAM" id="Phobius"/>
    </source>
</evidence>
<keyword evidence="1" id="KW-0472">Membrane</keyword>
<organism evidence="3 4">
    <name type="scientific">Alterirhizorhabdus solaris</name>
    <dbReference type="NCBI Taxonomy" id="2529389"/>
    <lineage>
        <taxon>Bacteria</taxon>
        <taxon>Pseudomonadati</taxon>
        <taxon>Pseudomonadota</taxon>
        <taxon>Alphaproteobacteria</taxon>
        <taxon>Sphingomonadales</taxon>
        <taxon>Rhizorhabdaceae</taxon>
        <taxon>Alterirhizorhabdus</taxon>
    </lineage>
</organism>
<evidence type="ECO:0000313" key="4">
    <source>
        <dbReference type="Proteomes" id="UP000318681"/>
    </source>
</evidence>
<dbReference type="OrthoDB" id="7306064at2"/>
<feature type="transmembrane region" description="Helical" evidence="1">
    <location>
        <begin position="12"/>
        <end position="31"/>
    </location>
</feature>
<protein>
    <submittedName>
        <fullName evidence="3">Pilus assembly protein</fullName>
    </submittedName>
</protein>
<feature type="domain" description="TadE-like" evidence="2">
    <location>
        <begin position="11"/>
        <end position="53"/>
    </location>
</feature>
<sequence length="191" mass="21074">MLRRLRADERGAYVVELGLVILPLTVVLLAMTDFGYRLYLGSVVEGALQRTARYATIGTRASGDVDTYLTKQLTAFGSNVTVKVDKKSYSQFSGVGKDEKYIDSNANSVYDMGIDCYYDDNGNGVWDRAATSGRTGLGGSDDLIYYTVTARFPRIVPLTKFLGFSAEETVSSNMVFRNQPFGSQSFPDCRK</sequence>
<dbReference type="AlphaFoldDB" id="A0A558QWW6"/>
<dbReference type="Proteomes" id="UP000318681">
    <property type="component" value="Unassembled WGS sequence"/>
</dbReference>
<reference evidence="3 4" key="1">
    <citation type="submission" date="2019-07" db="EMBL/GenBank/DDBJ databases">
        <title>Sphingomonas solaris sp. nov., isolated from a solar panel from Boston, Massachusetts.</title>
        <authorList>
            <person name="Tanner K."/>
            <person name="Pascual J."/>
            <person name="Mancuso C."/>
            <person name="Pereto J."/>
            <person name="Khalil A."/>
            <person name="Vilanova C."/>
        </authorList>
    </citation>
    <scope>NUCLEOTIDE SEQUENCE [LARGE SCALE GENOMIC DNA]</scope>
    <source>
        <strain evidence="3 4">R4DWN</strain>
    </source>
</reference>
<dbReference type="InterPro" id="IPR012495">
    <property type="entry name" value="TadE-like_dom"/>
</dbReference>
<keyword evidence="1" id="KW-0812">Transmembrane</keyword>